<proteinExistence type="predicted"/>
<accession>A0A914MQ81</accession>
<evidence type="ECO:0000313" key="1">
    <source>
        <dbReference type="Proteomes" id="UP000887563"/>
    </source>
</evidence>
<evidence type="ECO:0000313" key="2">
    <source>
        <dbReference type="WBParaSite" id="Minc3s02394g29833"/>
    </source>
</evidence>
<dbReference type="AlphaFoldDB" id="A0A914MQ81"/>
<keyword evidence="1" id="KW-1185">Reference proteome</keyword>
<protein>
    <submittedName>
        <fullName evidence="2">Uncharacterized protein</fullName>
    </submittedName>
</protein>
<sequence length="250" mass="28812">MGRWLSLLSSSLNPLIYICFSQKYRRAFHQLLLLPCRKRYRKIQRATRNTFRLNSSAACSATHLLLQNSAKSNGHLPLSKGHSYTSATTLKPNNRLARGSLDVNMFTNCNNNKLDINLNQRRPSSAVVTSANFNDILISPIQQQKWRRKESEQINEENKNGNCSSQILMEESKENSELQHIPESKKEHEENFVEIKIKTYEKEINTKQLKLTQQNGNLINSSEKIKKENNNEEGIVKPDVRQLNTLIFTL</sequence>
<dbReference type="WBParaSite" id="Minc3s02394g29833">
    <property type="protein sequence ID" value="Minc3s02394g29833"/>
    <property type="gene ID" value="Minc3s02394g29833"/>
</dbReference>
<name>A0A914MQ81_MELIC</name>
<organism evidence="1 2">
    <name type="scientific">Meloidogyne incognita</name>
    <name type="common">Southern root-knot nematode worm</name>
    <name type="synonym">Oxyuris incognita</name>
    <dbReference type="NCBI Taxonomy" id="6306"/>
    <lineage>
        <taxon>Eukaryota</taxon>
        <taxon>Metazoa</taxon>
        <taxon>Ecdysozoa</taxon>
        <taxon>Nematoda</taxon>
        <taxon>Chromadorea</taxon>
        <taxon>Rhabditida</taxon>
        <taxon>Tylenchina</taxon>
        <taxon>Tylenchomorpha</taxon>
        <taxon>Tylenchoidea</taxon>
        <taxon>Meloidogynidae</taxon>
        <taxon>Meloidogyninae</taxon>
        <taxon>Meloidogyne</taxon>
        <taxon>Meloidogyne incognita group</taxon>
    </lineage>
</organism>
<dbReference type="Proteomes" id="UP000887563">
    <property type="component" value="Unplaced"/>
</dbReference>
<dbReference type="Gene3D" id="1.20.1070.10">
    <property type="entry name" value="Rhodopsin 7-helix transmembrane proteins"/>
    <property type="match status" value="1"/>
</dbReference>
<reference evidence="2" key="1">
    <citation type="submission" date="2022-11" db="UniProtKB">
        <authorList>
            <consortium name="WormBaseParasite"/>
        </authorList>
    </citation>
    <scope>IDENTIFICATION</scope>
</reference>
<dbReference type="SUPFAM" id="SSF81321">
    <property type="entry name" value="Family A G protein-coupled receptor-like"/>
    <property type="match status" value="1"/>
</dbReference>